<gene>
    <name evidence="2" type="ORF">DWY11_14870</name>
</gene>
<name>A0A3E5DMV4_9BACT</name>
<dbReference type="SUPFAM" id="SSF52200">
    <property type="entry name" value="Toll/Interleukin receptor TIR domain"/>
    <property type="match status" value="1"/>
</dbReference>
<feature type="domain" description="SEFIR" evidence="1">
    <location>
        <begin position="3"/>
        <end position="138"/>
    </location>
</feature>
<accession>A0A3E5DMV4</accession>
<comment type="caution">
    <text evidence="2">The sequence shown here is derived from an EMBL/GenBank/DDBJ whole genome shotgun (WGS) entry which is preliminary data.</text>
</comment>
<dbReference type="Proteomes" id="UP000283872">
    <property type="component" value="Unassembled WGS sequence"/>
</dbReference>
<dbReference type="InterPro" id="IPR035897">
    <property type="entry name" value="Toll_tir_struct_dom_sf"/>
</dbReference>
<dbReference type="Pfam" id="PF08357">
    <property type="entry name" value="SEFIR"/>
    <property type="match status" value="1"/>
</dbReference>
<organism evidence="2 3">
    <name type="scientific">Segatella copri</name>
    <dbReference type="NCBI Taxonomy" id="165179"/>
    <lineage>
        <taxon>Bacteria</taxon>
        <taxon>Pseudomonadati</taxon>
        <taxon>Bacteroidota</taxon>
        <taxon>Bacteroidia</taxon>
        <taxon>Bacteroidales</taxon>
        <taxon>Prevotellaceae</taxon>
        <taxon>Segatella</taxon>
    </lineage>
</organism>
<evidence type="ECO:0000313" key="3">
    <source>
        <dbReference type="Proteomes" id="UP000283872"/>
    </source>
</evidence>
<protein>
    <recommendedName>
        <fullName evidence="1">SEFIR domain-containing protein</fullName>
    </recommendedName>
</protein>
<dbReference type="Gene3D" id="3.40.50.10140">
    <property type="entry name" value="Toll/interleukin-1 receptor homology (TIR) domain"/>
    <property type="match status" value="1"/>
</dbReference>
<dbReference type="RefSeq" id="WP_117588018.1">
    <property type="nucleotide sequence ID" value="NZ_QRVA01000061.1"/>
</dbReference>
<proteinExistence type="predicted"/>
<dbReference type="InterPro" id="IPR013568">
    <property type="entry name" value="SEFIR_dom"/>
</dbReference>
<dbReference type="PROSITE" id="PS51534">
    <property type="entry name" value="SEFIR"/>
    <property type="match status" value="1"/>
</dbReference>
<evidence type="ECO:0000313" key="2">
    <source>
        <dbReference type="EMBL" id="RGS10798.1"/>
    </source>
</evidence>
<sequence length="473" mass="55212">MENPKVFISYSWHPEKNKIWVQRLAERLIQDGVNVKLDVWDLKHGHDKYVFMEQMVKDPDIKKVLVICNEDYARKADDRTGGVGTESTIMSSDVYSLAEQTKFIPILAEKKNGEPCLPTFLKSRMYVDMSSNDIYELGYNQLLRDIYEKPLLRKPALGKMPSYLAADEPVLLSTAQEQRMLKEKVAESTNLQTWIAKYCDKFIESLDQFKVTFRGGKTCDLIEMIEKSIASMQVVNNDFMTFVETVASNSECNGEQFVDFFEKLLQYYEDKDIELASSTDSWHLCNDNYRFFNYELFLSFTAIMLKHERFDIIKEVIDTDYCILSNRLGRQIKALNFAEFQKHNYTLDYYKNKGFSSSSQVAILMNNYGGEKFDSWVEVDILLYYLSLIYGKPGDRISMWYPTLSIYNRAFEILPKIASMRYFEKAKVMFGVGDKDSFKTLLVRTKDELQRDAYHRIPNLKEGLSYDKVCSLR</sequence>
<dbReference type="AlphaFoldDB" id="A0A3E5DMV4"/>
<reference evidence="2 3" key="1">
    <citation type="submission" date="2018-08" db="EMBL/GenBank/DDBJ databases">
        <title>A genome reference for cultivated species of the human gut microbiota.</title>
        <authorList>
            <person name="Zou Y."/>
            <person name="Xue W."/>
            <person name="Luo G."/>
        </authorList>
    </citation>
    <scope>NUCLEOTIDE SEQUENCE [LARGE SCALE GENOMIC DNA]</scope>
    <source>
        <strain evidence="2 3">AF24-12</strain>
    </source>
</reference>
<dbReference type="EMBL" id="QRVA01000061">
    <property type="protein sequence ID" value="RGS10798.1"/>
    <property type="molecule type" value="Genomic_DNA"/>
</dbReference>
<evidence type="ECO:0000259" key="1">
    <source>
        <dbReference type="PROSITE" id="PS51534"/>
    </source>
</evidence>